<keyword evidence="6" id="KW-0460">Magnesium</keyword>
<proteinExistence type="inferred from homology"/>
<dbReference type="InterPro" id="IPR023214">
    <property type="entry name" value="HAD_sf"/>
</dbReference>
<dbReference type="InterPro" id="IPR006379">
    <property type="entry name" value="HAD-SF_hydro_IIB"/>
</dbReference>
<reference evidence="7 8" key="1">
    <citation type="journal article" date="2004" name="Science">
        <title>The complete genome sequence of Propionibacterium acnes, a commensal of human skin.</title>
        <authorList>
            <person name="Bruggemann H."/>
            <person name="Henne A."/>
            <person name="Hoster F."/>
            <person name="Liesegang H."/>
            <person name="Wiezer A."/>
            <person name="Strittmatter A."/>
            <person name="Hujer S."/>
            <person name="Durre P."/>
            <person name="Gottschalk G."/>
        </authorList>
    </citation>
    <scope>NUCLEOTIDE SEQUENCE [LARGE SCALE GENOMIC DNA]</scope>
    <source>
        <strain evidence="8">DSM 16379 / KPA171202</strain>
    </source>
</reference>
<dbReference type="PANTHER" id="PTHR43768:SF3">
    <property type="entry name" value="TREHALOSE 6-PHOSPHATE PHOSPHATASE"/>
    <property type="match status" value="1"/>
</dbReference>
<dbReference type="InterPro" id="IPR044651">
    <property type="entry name" value="OTSB-like"/>
</dbReference>
<dbReference type="NCBIfam" id="TIGR01484">
    <property type="entry name" value="HAD-SF-IIB"/>
    <property type="match status" value="1"/>
</dbReference>
<dbReference type="UniPathway" id="UPA00299"/>
<dbReference type="AlphaFoldDB" id="Q6A951"/>
<dbReference type="EnsemblBacteria" id="AAT82715">
    <property type="protein sequence ID" value="AAT82715"/>
    <property type="gene ID" value="PPA0962"/>
</dbReference>
<evidence type="ECO:0000256" key="2">
    <source>
        <dbReference type="ARBA" id="ARBA00005199"/>
    </source>
</evidence>
<dbReference type="Proteomes" id="UP000000603">
    <property type="component" value="Chromosome"/>
</dbReference>
<comment type="catalytic activity">
    <reaction evidence="1 6">
        <text>alpha,alpha-trehalose 6-phosphate + H2O = alpha,alpha-trehalose + phosphate</text>
        <dbReference type="Rhea" id="RHEA:23420"/>
        <dbReference type="ChEBI" id="CHEBI:15377"/>
        <dbReference type="ChEBI" id="CHEBI:16551"/>
        <dbReference type="ChEBI" id="CHEBI:43474"/>
        <dbReference type="ChEBI" id="CHEBI:58429"/>
        <dbReference type="EC" id="3.1.3.12"/>
    </reaction>
</comment>
<dbReference type="Pfam" id="PF02358">
    <property type="entry name" value="Trehalose_PPase"/>
    <property type="match status" value="1"/>
</dbReference>
<dbReference type="Gene3D" id="3.40.50.1000">
    <property type="entry name" value="HAD superfamily/HAD-like"/>
    <property type="match status" value="1"/>
</dbReference>
<dbReference type="KEGG" id="pac:PPA0962"/>
<comment type="cofactor">
    <cofactor evidence="6">
        <name>Mg(2+)</name>
        <dbReference type="ChEBI" id="CHEBI:18420"/>
    </cofactor>
</comment>
<dbReference type="NCBIfam" id="TIGR00685">
    <property type="entry name" value="T6PP"/>
    <property type="match status" value="1"/>
</dbReference>
<comment type="pathway">
    <text evidence="2 6">Glycan biosynthesis; trehalose biosynthesis.</text>
</comment>
<name>Q6A951_CUTAK</name>
<protein>
    <recommendedName>
        <fullName evidence="6">Trehalose 6-phosphate phosphatase</fullName>
        <ecNumber evidence="6">3.1.3.12</ecNumber>
    </recommendedName>
</protein>
<evidence type="ECO:0000256" key="1">
    <source>
        <dbReference type="ARBA" id="ARBA00000500"/>
    </source>
</evidence>
<evidence type="ECO:0000313" key="7">
    <source>
        <dbReference type="EMBL" id="AAT82715.1"/>
    </source>
</evidence>
<keyword evidence="6" id="KW-0479">Metal-binding</keyword>
<evidence type="ECO:0000256" key="6">
    <source>
        <dbReference type="RuleBase" id="RU361117"/>
    </source>
</evidence>
<keyword evidence="4 6" id="KW-0378">Hydrolase</keyword>
<sequence>MTRKSTLSWTVSDIFDHTSHGGHAVQQGHFHATNRWFPFEVILCYLAARTHHESGMCDDCLMTDRPVPADKSWTALTDAGRGILDAVATAPATVVLALDFDGTLAPIVDDPAASTMAQESREAMSRMDGKLAAMVIVTGREVAAVRRMTAVDQQPGLEHLVVLGQYGVERYDAASGVLRDPEVPEAVRLAKGRLEELAEELGREDPRDKGCWIEDKGRAVALHTRRASDPTHALATAVPRVREIATDLDLHCEDGRNIIEVKSAVTTKAQALRELIDEVEPQILIMCGDDLGDVPALEVVAEWINAGHPGARVVSFSGEQPLMADYADVICDQTEGISAFLRDLADRVCVEM</sequence>
<dbReference type="eggNOG" id="COG1877">
    <property type="taxonomic scope" value="Bacteria"/>
</dbReference>
<evidence type="ECO:0000256" key="5">
    <source>
        <dbReference type="ARBA" id="ARBA00024179"/>
    </source>
</evidence>
<dbReference type="GO" id="GO:0046872">
    <property type="term" value="F:metal ion binding"/>
    <property type="evidence" value="ECO:0007669"/>
    <property type="project" value="UniProtKB-KW"/>
</dbReference>
<dbReference type="Gene3D" id="3.30.70.1020">
    <property type="entry name" value="Trehalose-6-phosphate phosphatase related protein, domain 2"/>
    <property type="match status" value="1"/>
</dbReference>
<dbReference type="SUPFAM" id="SSF56784">
    <property type="entry name" value="HAD-like"/>
    <property type="match status" value="1"/>
</dbReference>
<organism evidence="7 8">
    <name type="scientific">Cutibacterium acnes (strain DSM 16379 / KPA171202)</name>
    <name type="common">Propionibacterium acnes</name>
    <dbReference type="NCBI Taxonomy" id="267747"/>
    <lineage>
        <taxon>Bacteria</taxon>
        <taxon>Bacillati</taxon>
        <taxon>Actinomycetota</taxon>
        <taxon>Actinomycetes</taxon>
        <taxon>Propionibacteriales</taxon>
        <taxon>Propionibacteriaceae</taxon>
        <taxon>Cutibacterium</taxon>
    </lineage>
</organism>
<dbReference type="HOGENOM" id="CLU_037265_0_1_11"/>
<evidence type="ECO:0000313" key="8">
    <source>
        <dbReference type="Proteomes" id="UP000000603"/>
    </source>
</evidence>
<dbReference type="EC" id="3.1.3.12" evidence="6"/>
<comment type="similarity">
    <text evidence="3 6">Belongs to the trehalose phosphatase family.</text>
</comment>
<evidence type="ECO:0000256" key="3">
    <source>
        <dbReference type="ARBA" id="ARBA00008770"/>
    </source>
</evidence>
<gene>
    <name evidence="7" type="ordered locus">PPA0962</name>
</gene>
<accession>Q6A951</accession>
<dbReference type="InterPro" id="IPR003337">
    <property type="entry name" value="Trehalose_PPase"/>
</dbReference>
<dbReference type="GO" id="GO:0004805">
    <property type="term" value="F:trehalose-phosphatase activity"/>
    <property type="evidence" value="ECO:0007669"/>
    <property type="project" value="UniProtKB-EC"/>
</dbReference>
<dbReference type="InterPro" id="IPR036412">
    <property type="entry name" value="HAD-like_sf"/>
</dbReference>
<dbReference type="GO" id="GO:0005992">
    <property type="term" value="P:trehalose biosynthetic process"/>
    <property type="evidence" value="ECO:0007669"/>
    <property type="project" value="UniProtKB-UniPathway"/>
</dbReference>
<evidence type="ECO:0000256" key="4">
    <source>
        <dbReference type="ARBA" id="ARBA00022801"/>
    </source>
</evidence>
<dbReference type="PANTHER" id="PTHR43768">
    <property type="entry name" value="TREHALOSE 6-PHOSPHATE PHOSPHATASE"/>
    <property type="match status" value="1"/>
</dbReference>
<comment type="function">
    <text evidence="5 6">Removes the phosphate from trehalose 6-phosphate to produce free trehalose.</text>
</comment>
<dbReference type="EMBL" id="AE017283">
    <property type="protein sequence ID" value="AAT82715.1"/>
    <property type="molecule type" value="Genomic_DNA"/>
</dbReference>